<comment type="caution">
    <text evidence="4">The sequence shown here is derived from an EMBL/GenBank/DDBJ whole genome shotgun (WGS) entry which is preliminary data.</text>
</comment>
<accession>A0A814YH85</accession>
<organism evidence="4 7">
    <name type="scientific">Didymodactylos carnosus</name>
    <dbReference type="NCBI Taxonomy" id="1234261"/>
    <lineage>
        <taxon>Eukaryota</taxon>
        <taxon>Metazoa</taxon>
        <taxon>Spiralia</taxon>
        <taxon>Gnathifera</taxon>
        <taxon>Rotifera</taxon>
        <taxon>Eurotatoria</taxon>
        <taxon>Bdelloidea</taxon>
        <taxon>Philodinida</taxon>
        <taxon>Philodinidae</taxon>
        <taxon>Didymodactylos</taxon>
    </lineage>
</organism>
<evidence type="ECO:0008006" key="8">
    <source>
        <dbReference type="Google" id="ProtNLM"/>
    </source>
</evidence>
<dbReference type="EMBL" id="CAJOBC010009582">
    <property type="protein sequence ID" value="CAF3991482.1"/>
    <property type="molecule type" value="Genomic_DNA"/>
</dbReference>
<reference evidence="4" key="1">
    <citation type="submission" date="2021-02" db="EMBL/GenBank/DDBJ databases">
        <authorList>
            <person name="Nowell W R."/>
        </authorList>
    </citation>
    <scope>NUCLEOTIDE SEQUENCE</scope>
</reference>
<gene>
    <name evidence="4" type="ORF">GPM918_LOCUS25059</name>
    <name evidence="3" type="ORF">OVA965_LOCUS16404</name>
    <name evidence="6" type="ORF">SRO942_LOCUS25065</name>
    <name evidence="5" type="ORF">TMI583_LOCUS16412</name>
</gene>
<proteinExistence type="predicted"/>
<dbReference type="Pfam" id="PF00805">
    <property type="entry name" value="Pentapeptide"/>
    <property type="match status" value="1"/>
</dbReference>
<dbReference type="EMBL" id="CAJOBA010007622">
    <property type="protein sequence ID" value="CAF3807569.1"/>
    <property type="molecule type" value="Genomic_DNA"/>
</dbReference>
<keyword evidence="2" id="KW-0472">Membrane</keyword>
<evidence type="ECO:0000256" key="2">
    <source>
        <dbReference type="SAM" id="Phobius"/>
    </source>
</evidence>
<dbReference type="OrthoDB" id="10058201at2759"/>
<evidence type="ECO:0000313" key="6">
    <source>
        <dbReference type="EMBL" id="CAF3991482.1"/>
    </source>
</evidence>
<evidence type="ECO:0000256" key="1">
    <source>
        <dbReference type="SAM" id="MobiDB-lite"/>
    </source>
</evidence>
<dbReference type="Proteomes" id="UP000677228">
    <property type="component" value="Unassembled WGS sequence"/>
</dbReference>
<evidence type="ECO:0000313" key="5">
    <source>
        <dbReference type="EMBL" id="CAF3807569.1"/>
    </source>
</evidence>
<feature type="transmembrane region" description="Helical" evidence="2">
    <location>
        <begin position="40"/>
        <end position="65"/>
    </location>
</feature>
<evidence type="ECO:0000313" key="4">
    <source>
        <dbReference type="EMBL" id="CAF1228725.1"/>
    </source>
</evidence>
<feature type="region of interest" description="Disordered" evidence="1">
    <location>
        <begin position="1"/>
        <end position="31"/>
    </location>
</feature>
<evidence type="ECO:0000313" key="3">
    <source>
        <dbReference type="EMBL" id="CAF1039427.1"/>
    </source>
</evidence>
<dbReference type="SUPFAM" id="SSF141571">
    <property type="entry name" value="Pentapeptide repeat-like"/>
    <property type="match status" value="1"/>
</dbReference>
<name>A0A814YH85_9BILA</name>
<dbReference type="Proteomes" id="UP000663829">
    <property type="component" value="Unassembled WGS sequence"/>
</dbReference>
<dbReference type="AlphaFoldDB" id="A0A814YH85"/>
<protein>
    <recommendedName>
        <fullName evidence="8">Pentapeptide repeat-containing protein</fullName>
    </recommendedName>
</protein>
<keyword evidence="2" id="KW-0812">Transmembrane</keyword>
<dbReference type="InterPro" id="IPR001646">
    <property type="entry name" value="5peptide_repeat"/>
</dbReference>
<keyword evidence="7" id="KW-1185">Reference proteome</keyword>
<dbReference type="Proteomes" id="UP000682733">
    <property type="component" value="Unassembled WGS sequence"/>
</dbReference>
<keyword evidence="2" id="KW-1133">Transmembrane helix</keyword>
<dbReference type="EMBL" id="CAJNOQ010009577">
    <property type="protein sequence ID" value="CAF1228725.1"/>
    <property type="molecule type" value="Genomic_DNA"/>
</dbReference>
<dbReference type="EMBL" id="CAJNOK010007612">
    <property type="protein sequence ID" value="CAF1039427.1"/>
    <property type="molecule type" value="Genomic_DNA"/>
</dbReference>
<evidence type="ECO:0000313" key="7">
    <source>
        <dbReference type="Proteomes" id="UP000663829"/>
    </source>
</evidence>
<dbReference type="Gene3D" id="2.160.20.80">
    <property type="entry name" value="E3 ubiquitin-protein ligase SopA"/>
    <property type="match status" value="1"/>
</dbReference>
<sequence>MYRKRLIRQPAIRSVSNSPPSDTAPAAANKKKKLNSEQRCLSWFNLILSALIPLMIGIFTVVSYIQQQQIAYENRKQDRKIEDRRRSEDQHRAENLHYENVYEKYIEDISNSIFKHSTNQTSFLDNQTRFAYIKSKTLTALRRLDWERKTYLFLFLLENGLLPGTSLLDLSGANFVNITVKSSISNKYQFNNLSLTSVDLTNSSFIACNFVYGGNLADSALSGIDFSSSFFMDTRKLYFIFDSVVLERANFQDAILHNIRFINTELSYSNFNNTVSSQVYFISVNLIDADFSGAVVLDINTCIVNSNLTGMKFANEILMQLNEYGNLLNVLLPNQTWLIDERNLVRNGDAETNCASEFDTDTGSNRTEVDRETISNWNVFKWGETNSSMIISLYNKTDLLLLGNCYFNLADEVAVKMIQFIDLSNYSLIIDNGSAEYSLSLLVNMKQNHCLQEYFMVSITHQVAKQSPNFIIHYHYILNYFNHTEWIQCTLSGPIPWKMRLVKVEIGYLANGTCLVDNIEFHIRNVKNES</sequence>
<dbReference type="Proteomes" id="UP000681722">
    <property type="component" value="Unassembled WGS sequence"/>
</dbReference>